<evidence type="ECO:0000256" key="1">
    <source>
        <dbReference type="SAM" id="Phobius"/>
    </source>
</evidence>
<dbReference type="EMBL" id="PJND01000007">
    <property type="protein sequence ID" value="PKW29825.1"/>
    <property type="molecule type" value="Genomic_DNA"/>
</dbReference>
<dbReference type="Proteomes" id="UP000233767">
    <property type="component" value="Unassembled WGS sequence"/>
</dbReference>
<proteinExistence type="predicted"/>
<evidence type="ECO:0000313" key="4">
    <source>
        <dbReference type="Proteomes" id="UP000233767"/>
    </source>
</evidence>
<keyword evidence="1" id="KW-0472">Membrane</keyword>
<keyword evidence="1" id="KW-1133">Transmembrane helix</keyword>
<accession>A0A497V719</accession>
<gene>
    <name evidence="2" type="ORF">B0G92_1470</name>
    <name evidence="3" type="ORF">CLV50_0034</name>
</gene>
<dbReference type="EMBL" id="RCCB01000010">
    <property type="protein sequence ID" value="RLJ34674.1"/>
    <property type="molecule type" value="Genomic_DNA"/>
</dbReference>
<evidence type="ECO:0000313" key="2">
    <source>
        <dbReference type="EMBL" id="PKW29825.1"/>
    </source>
</evidence>
<dbReference type="AlphaFoldDB" id="A0A497V719"/>
<dbReference type="Proteomes" id="UP000275027">
    <property type="component" value="Unassembled WGS sequence"/>
</dbReference>
<reference evidence="3 5" key="2">
    <citation type="submission" date="2018-10" db="EMBL/GenBank/DDBJ databases">
        <title>Genomic Encyclopedia of Archaeal and Bacterial Type Strains, Phase II (KMG-II): from individual species to whole genera.</title>
        <authorList>
            <person name="Goeker M."/>
        </authorList>
    </citation>
    <scope>NUCLEOTIDE SEQUENCE [LARGE SCALE GENOMIC DNA]</scope>
    <source>
        <strain evidence="3 5">DSM 21886</strain>
    </source>
</reference>
<keyword evidence="4" id="KW-1185">Reference proteome</keyword>
<comment type="caution">
    <text evidence="3">The sequence shown here is derived from an EMBL/GenBank/DDBJ whole genome shotgun (WGS) entry which is preliminary data.</text>
</comment>
<reference evidence="2 4" key="1">
    <citation type="submission" date="2017-12" db="EMBL/GenBank/DDBJ databases">
        <title>Genomic Encyclopedia of Type Strains, Phase III (KMG-III): the genomes of soil and plant-associated and newly described type strains.</title>
        <authorList>
            <person name="Whitman W."/>
        </authorList>
    </citation>
    <scope>NUCLEOTIDE SEQUENCE [LARGE SCALE GENOMIC DNA]</scope>
    <source>
        <strain evidence="2 4">IP-10</strain>
    </source>
</reference>
<organism evidence="3 5">
    <name type="scientific">Flavobacterium lindanitolerans</name>
    <dbReference type="NCBI Taxonomy" id="428988"/>
    <lineage>
        <taxon>Bacteria</taxon>
        <taxon>Pseudomonadati</taxon>
        <taxon>Bacteroidota</taxon>
        <taxon>Flavobacteriia</taxon>
        <taxon>Flavobacteriales</taxon>
        <taxon>Flavobacteriaceae</taxon>
        <taxon>Flavobacterium</taxon>
    </lineage>
</organism>
<feature type="transmembrane region" description="Helical" evidence="1">
    <location>
        <begin position="12"/>
        <end position="27"/>
    </location>
</feature>
<evidence type="ECO:0000313" key="5">
    <source>
        <dbReference type="Proteomes" id="UP000275027"/>
    </source>
</evidence>
<evidence type="ECO:0000313" key="3">
    <source>
        <dbReference type="EMBL" id="RLJ34674.1"/>
    </source>
</evidence>
<sequence length="69" mass="8114">MAFSIHNVKPLHLYILFVLLIFISTFFEGKVQIVYYVFVILGWASFFMAARNFIKQRKGKARKVTAKKK</sequence>
<protein>
    <submittedName>
        <fullName evidence="3">Uncharacterized protein</fullName>
    </submittedName>
</protein>
<feature type="transmembrane region" description="Helical" evidence="1">
    <location>
        <begin position="33"/>
        <end position="54"/>
    </location>
</feature>
<name>A0A497V719_9FLAO</name>
<keyword evidence="1" id="KW-0812">Transmembrane</keyword>